<keyword evidence="7" id="KW-1185">Reference proteome</keyword>
<name>A0ABT2SPA5_9FIRM</name>
<feature type="transmembrane region" description="Helical" evidence="5">
    <location>
        <begin position="36"/>
        <end position="53"/>
    </location>
</feature>
<protein>
    <submittedName>
        <fullName evidence="6">ABC transporter permease</fullName>
    </submittedName>
</protein>
<feature type="transmembrane region" description="Helical" evidence="5">
    <location>
        <begin position="103"/>
        <end position="119"/>
    </location>
</feature>
<dbReference type="EMBL" id="JAOQKE010000014">
    <property type="protein sequence ID" value="MCU6725868.1"/>
    <property type="molecule type" value="Genomic_DNA"/>
</dbReference>
<comment type="caution">
    <text evidence="6">The sequence shown here is derived from an EMBL/GenBank/DDBJ whole genome shotgun (WGS) entry which is preliminary data.</text>
</comment>
<dbReference type="Proteomes" id="UP001652338">
    <property type="component" value="Unassembled WGS sequence"/>
</dbReference>
<organism evidence="6 7">
    <name type="scientific">Muricoprocola aceti</name>
    <dbReference type="NCBI Taxonomy" id="2981772"/>
    <lineage>
        <taxon>Bacteria</taxon>
        <taxon>Bacillati</taxon>
        <taxon>Bacillota</taxon>
        <taxon>Clostridia</taxon>
        <taxon>Lachnospirales</taxon>
        <taxon>Lachnospiraceae</taxon>
        <taxon>Muricoprocola</taxon>
    </lineage>
</organism>
<evidence type="ECO:0000256" key="5">
    <source>
        <dbReference type="SAM" id="Phobius"/>
    </source>
</evidence>
<dbReference type="PANTHER" id="PTHR31746:SF2">
    <property type="entry name" value="TRANSMEMBRANE PROTEIN 229A"/>
    <property type="match status" value="1"/>
</dbReference>
<sequence length="125" mass="14471">MKNFMKCGICGWCLELLWTSLHSLSRQDYKMIGHSSVWMFPIYGMAAIIGPLSRKLKNQNIALRGILYMNGIFTMEYLTGTLLKKHNLCPWDYSNAPLNFHGVIRLDYAPVWFLTGLLFEKVVKH</sequence>
<keyword evidence="2 5" id="KW-0812">Transmembrane</keyword>
<accession>A0ABT2SPA5</accession>
<keyword evidence="4 5" id="KW-0472">Membrane</keyword>
<evidence type="ECO:0000313" key="7">
    <source>
        <dbReference type="Proteomes" id="UP001652338"/>
    </source>
</evidence>
<feature type="transmembrane region" description="Helical" evidence="5">
    <location>
        <begin position="65"/>
        <end position="83"/>
    </location>
</feature>
<dbReference type="InterPro" id="IPR010540">
    <property type="entry name" value="CmpB_TMEM229"/>
</dbReference>
<reference evidence="6 7" key="1">
    <citation type="journal article" date="2021" name="ISME Commun">
        <title>Automated analysis of genomic sequences facilitates high-throughput and comprehensive description of bacteria.</title>
        <authorList>
            <person name="Hitch T.C.A."/>
        </authorList>
    </citation>
    <scope>NUCLEOTIDE SEQUENCE [LARGE SCALE GENOMIC DNA]</scope>
    <source>
        <strain evidence="6 7">Sanger_29</strain>
    </source>
</reference>
<proteinExistence type="predicted"/>
<evidence type="ECO:0000256" key="4">
    <source>
        <dbReference type="ARBA" id="ARBA00023136"/>
    </source>
</evidence>
<evidence type="ECO:0000256" key="2">
    <source>
        <dbReference type="ARBA" id="ARBA00022692"/>
    </source>
</evidence>
<evidence type="ECO:0000313" key="6">
    <source>
        <dbReference type="EMBL" id="MCU6725868.1"/>
    </source>
</evidence>
<dbReference type="RefSeq" id="WP_256300804.1">
    <property type="nucleotide sequence ID" value="NZ_JAOQKE010000014.1"/>
</dbReference>
<gene>
    <name evidence="6" type="ORF">OCV47_10985</name>
</gene>
<evidence type="ECO:0000256" key="3">
    <source>
        <dbReference type="ARBA" id="ARBA00022989"/>
    </source>
</evidence>
<dbReference type="Pfam" id="PF06541">
    <property type="entry name" value="ABC_trans_CmpB"/>
    <property type="match status" value="1"/>
</dbReference>
<evidence type="ECO:0000256" key="1">
    <source>
        <dbReference type="ARBA" id="ARBA00004141"/>
    </source>
</evidence>
<dbReference type="PANTHER" id="PTHR31746">
    <property type="entry name" value="TRANSMEMBRANE PROTEIN 229 FAMILY MEMBER"/>
    <property type="match status" value="1"/>
</dbReference>
<comment type="subcellular location">
    <subcellularLocation>
        <location evidence="1">Membrane</location>
        <topology evidence="1">Multi-pass membrane protein</topology>
    </subcellularLocation>
</comment>
<keyword evidence="3 5" id="KW-1133">Transmembrane helix</keyword>